<name>A0A8T3B766_DENNO</name>
<dbReference type="EMBL" id="JAGYWB010000010">
    <property type="protein sequence ID" value="KAI0507227.1"/>
    <property type="molecule type" value="Genomic_DNA"/>
</dbReference>
<dbReference type="Proteomes" id="UP000829196">
    <property type="component" value="Unassembled WGS sequence"/>
</dbReference>
<comment type="caution">
    <text evidence="1">The sequence shown here is derived from an EMBL/GenBank/DDBJ whole genome shotgun (WGS) entry which is preliminary data.</text>
</comment>
<accession>A0A8T3B766</accession>
<protein>
    <submittedName>
        <fullName evidence="1">Uncharacterized protein</fullName>
    </submittedName>
</protein>
<proteinExistence type="predicted"/>
<organism evidence="1 2">
    <name type="scientific">Dendrobium nobile</name>
    <name type="common">Orchid</name>
    <dbReference type="NCBI Taxonomy" id="94219"/>
    <lineage>
        <taxon>Eukaryota</taxon>
        <taxon>Viridiplantae</taxon>
        <taxon>Streptophyta</taxon>
        <taxon>Embryophyta</taxon>
        <taxon>Tracheophyta</taxon>
        <taxon>Spermatophyta</taxon>
        <taxon>Magnoliopsida</taxon>
        <taxon>Liliopsida</taxon>
        <taxon>Asparagales</taxon>
        <taxon>Orchidaceae</taxon>
        <taxon>Epidendroideae</taxon>
        <taxon>Malaxideae</taxon>
        <taxon>Dendrobiinae</taxon>
        <taxon>Dendrobium</taxon>
    </lineage>
</organism>
<gene>
    <name evidence="1" type="ORF">KFK09_013349</name>
</gene>
<evidence type="ECO:0000313" key="2">
    <source>
        <dbReference type="Proteomes" id="UP000829196"/>
    </source>
</evidence>
<reference evidence="1" key="1">
    <citation type="journal article" date="2022" name="Front. Genet.">
        <title>Chromosome-Scale Assembly of the Dendrobium nobile Genome Provides Insights Into the Molecular Mechanism of the Biosynthesis of the Medicinal Active Ingredient of Dendrobium.</title>
        <authorList>
            <person name="Xu Q."/>
            <person name="Niu S.-C."/>
            <person name="Li K.-L."/>
            <person name="Zheng P.-J."/>
            <person name="Zhang X.-J."/>
            <person name="Jia Y."/>
            <person name="Liu Y."/>
            <person name="Niu Y.-X."/>
            <person name="Yu L.-H."/>
            <person name="Chen D.-F."/>
            <person name="Zhang G.-Q."/>
        </authorList>
    </citation>
    <scope>NUCLEOTIDE SEQUENCE</scope>
    <source>
        <tissue evidence="1">Leaf</tissue>
    </source>
</reference>
<sequence>MPETELYHQKFMFAGGFCPSITAAFPEVPACHLEPVTEFLMIVLHSRSFLSEHTNKFAIVQQLK</sequence>
<dbReference type="AlphaFoldDB" id="A0A8T3B766"/>
<evidence type="ECO:0000313" key="1">
    <source>
        <dbReference type="EMBL" id="KAI0507227.1"/>
    </source>
</evidence>
<keyword evidence="2" id="KW-1185">Reference proteome</keyword>